<dbReference type="KEGG" id="sli:Slin_1947"/>
<sequence>MTKVVQYMGLAVKEIKPLIKDFKPISCGVKGQSALLVELHSEFSPNTFSELTWVWAPSFAM</sequence>
<dbReference type="AlphaFoldDB" id="D2QBW3"/>
<gene>
    <name evidence="1" type="ordered locus">Slin_1947</name>
</gene>
<protein>
    <submittedName>
        <fullName evidence="1">Uncharacterized protein</fullName>
    </submittedName>
</protein>
<keyword evidence="2" id="KW-1185">Reference proteome</keyword>
<accession>D2QBW3</accession>
<name>D2QBW3_SPILD</name>
<dbReference type="STRING" id="504472.Slin_1947"/>
<reference evidence="1 2" key="1">
    <citation type="journal article" date="2010" name="Stand. Genomic Sci.">
        <title>Complete genome sequence of Spirosoma linguale type strain (1).</title>
        <authorList>
            <person name="Lail K."/>
            <person name="Sikorski J."/>
            <person name="Saunders E."/>
            <person name="Lapidus A."/>
            <person name="Glavina Del Rio T."/>
            <person name="Copeland A."/>
            <person name="Tice H."/>
            <person name="Cheng J.-F."/>
            <person name="Lucas S."/>
            <person name="Nolan M."/>
            <person name="Bruce D."/>
            <person name="Goodwin L."/>
            <person name="Pitluck S."/>
            <person name="Ivanova N."/>
            <person name="Mavromatis K."/>
            <person name="Ovchinnikova G."/>
            <person name="Pati A."/>
            <person name="Chen A."/>
            <person name="Palaniappan K."/>
            <person name="Land M."/>
            <person name="Hauser L."/>
            <person name="Chang Y.-J."/>
            <person name="Jeffries C.D."/>
            <person name="Chain P."/>
            <person name="Brettin T."/>
            <person name="Detter J.C."/>
            <person name="Schuetze A."/>
            <person name="Rohde M."/>
            <person name="Tindall B.J."/>
            <person name="Goeker M."/>
            <person name="Bristow J."/>
            <person name="Eisen J.A."/>
            <person name="Markowitz V."/>
            <person name="Hugenholtz P."/>
            <person name="Kyrpides N.C."/>
            <person name="Klenk H.-P."/>
            <person name="Chen F."/>
        </authorList>
    </citation>
    <scope>NUCLEOTIDE SEQUENCE [LARGE SCALE GENOMIC DNA]</scope>
    <source>
        <strain evidence="2">ATCC 33905 / DSM 74 / LMG 10896 / Claus 1</strain>
    </source>
</reference>
<dbReference type="HOGENOM" id="CLU_2920459_0_0_10"/>
<organism evidence="1 2">
    <name type="scientific">Spirosoma linguale (strain ATCC 33905 / DSM 74 / LMG 10896 / Claus 1)</name>
    <dbReference type="NCBI Taxonomy" id="504472"/>
    <lineage>
        <taxon>Bacteria</taxon>
        <taxon>Pseudomonadati</taxon>
        <taxon>Bacteroidota</taxon>
        <taxon>Cytophagia</taxon>
        <taxon>Cytophagales</taxon>
        <taxon>Cytophagaceae</taxon>
        <taxon>Spirosoma</taxon>
    </lineage>
</organism>
<proteinExistence type="predicted"/>
<evidence type="ECO:0000313" key="1">
    <source>
        <dbReference type="EMBL" id="ADB37992.1"/>
    </source>
</evidence>
<dbReference type="EMBL" id="CP001769">
    <property type="protein sequence ID" value="ADB37992.1"/>
    <property type="molecule type" value="Genomic_DNA"/>
</dbReference>
<evidence type="ECO:0000313" key="2">
    <source>
        <dbReference type="Proteomes" id="UP000002028"/>
    </source>
</evidence>
<dbReference type="RefSeq" id="WP_012926541.1">
    <property type="nucleotide sequence ID" value="NC_013730.1"/>
</dbReference>
<dbReference type="Proteomes" id="UP000002028">
    <property type="component" value="Chromosome"/>
</dbReference>